<feature type="region of interest" description="Disordered" evidence="1">
    <location>
        <begin position="286"/>
        <end position="320"/>
    </location>
</feature>
<evidence type="ECO:0000256" key="1">
    <source>
        <dbReference type="SAM" id="MobiDB-lite"/>
    </source>
</evidence>
<feature type="compositionally biased region" description="Polar residues" evidence="1">
    <location>
        <begin position="302"/>
        <end position="312"/>
    </location>
</feature>
<keyword evidence="3" id="KW-1185">Reference proteome</keyword>
<evidence type="ECO:0000313" key="2">
    <source>
        <dbReference type="EMBL" id="KAF2007840.1"/>
    </source>
</evidence>
<protein>
    <submittedName>
        <fullName evidence="2">Uncharacterized protein</fullName>
    </submittedName>
</protein>
<name>A0A6A5X4K5_9PLEO</name>
<dbReference type="PANTHER" id="PTHR38790:SF4">
    <property type="entry name" value="2EXR DOMAIN-CONTAINING PROTEIN"/>
    <property type="match status" value="1"/>
</dbReference>
<accession>A0A6A5X4K5</accession>
<evidence type="ECO:0000313" key="3">
    <source>
        <dbReference type="Proteomes" id="UP000799779"/>
    </source>
</evidence>
<dbReference type="PANTHER" id="PTHR38790">
    <property type="entry name" value="2EXR DOMAIN-CONTAINING PROTEIN-RELATED"/>
    <property type="match status" value="1"/>
</dbReference>
<dbReference type="Proteomes" id="UP000799779">
    <property type="component" value="Unassembled WGS sequence"/>
</dbReference>
<dbReference type="OrthoDB" id="5413827at2759"/>
<dbReference type="EMBL" id="ML977556">
    <property type="protein sequence ID" value="KAF2007840.1"/>
    <property type="molecule type" value="Genomic_DNA"/>
</dbReference>
<organism evidence="2 3">
    <name type="scientific">Amniculicola lignicola CBS 123094</name>
    <dbReference type="NCBI Taxonomy" id="1392246"/>
    <lineage>
        <taxon>Eukaryota</taxon>
        <taxon>Fungi</taxon>
        <taxon>Dikarya</taxon>
        <taxon>Ascomycota</taxon>
        <taxon>Pezizomycotina</taxon>
        <taxon>Dothideomycetes</taxon>
        <taxon>Pleosporomycetidae</taxon>
        <taxon>Pleosporales</taxon>
        <taxon>Amniculicolaceae</taxon>
        <taxon>Amniculicola</taxon>
    </lineage>
</organism>
<dbReference type="AlphaFoldDB" id="A0A6A5X4K5"/>
<gene>
    <name evidence="2" type="ORF">P154DRAFT_584091</name>
</gene>
<sequence>MPVTRSQAAGTQKERAKVQARARAKVKTPTAAPVAQRLSPFERLPVELRLTIYEYALQLDGFDIYYFFYPPAAHYMYLKIARSQDRHSKYPDLNEIIWQLALGLLGPVCKMVRYEVLPVFWGCNFFRIGDTMIMRNLLYTTLDASYLKRLQLGLRQRLNEELLDIPHGYIDRVACLGKALKLFSALEELHLFCDFADWESIPIGHLPWVRNSRAKVVMDRDFKEQDFFSQLDKHPSLKTLKLLDERTDSLRQKNEEGELVNVDVETVERWMRSRLITEKYRIGNHQMVNTNSHESGKREAWKQQQQSESQDSLAGVEIKK</sequence>
<proteinExistence type="predicted"/>
<reference evidence="2" key="1">
    <citation type="journal article" date="2020" name="Stud. Mycol.">
        <title>101 Dothideomycetes genomes: a test case for predicting lifestyles and emergence of pathogens.</title>
        <authorList>
            <person name="Haridas S."/>
            <person name="Albert R."/>
            <person name="Binder M."/>
            <person name="Bloem J."/>
            <person name="Labutti K."/>
            <person name="Salamov A."/>
            <person name="Andreopoulos B."/>
            <person name="Baker S."/>
            <person name="Barry K."/>
            <person name="Bills G."/>
            <person name="Bluhm B."/>
            <person name="Cannon C."/>
            <person name="Castanera R."/>
            <person name="Culley D."/>
            <person name="Daum C."/>
            <person name="Ezra D."/>
            <person name="Gonzalez J."/>
            <person name="Henrissat B."/>
            <person name="Kuo A."/>
            <person name="Liang C."/>
            <person name="Lipzen A."/>
            <person name="Lutzoni F."/>
            <person name="Magnuson J."/>
            <person name="Mondo S."/>
            <person name="Nolan M."/>
            <person name="Ohm R."/>
            <person name="Pangilinan J."/>
            <person name="Park H.-J."/>
            <person name="Ramirez L."/>
            <person name="Alfaro M."/>
            <person name="Sun H."/>
            <person name="Tritt A."/>
            <person name="Yoshinaga Y."/>
            <person name="Zwiers L.-H."/>
            <person name="Turgeon B."/>
            <person name="Goodwin S."/>
            <person name="Spatafora J."/>
            <person name="Crous P."/>
            <person name="Grigoriev I."/>
        </authorList>
    </citation>
    <scope>NUCLEOTIDE SEQUENCE</scope>
    <source>
        <strain evidence="2">CBS 123094</strain>
    </source>
</reference>